<feature type="compositionally biased region" description="Basic and acidic residues" evidence="1">
    <location>
        <begin position="27"/>
        <end position="48"/>
    </location>
</feature>
<keyword evidence="2" id="KW-1133">Transmembrane helix</keyword>
<reference evidence="3 4" key="1">
    <citation type="journal article" date="2014" name="Appl. Environ. Microbiol.">
        <title>Genomic encyclopedia of type strains of the genus Bifidobacterium.</title>
        <authorList>
            <person name="Milani C."/>
            <person name="Lugli G.A."/>
            <person name="Duranti S."/>
            <person name="Turroni F."/>
            <person name="Bottacini F."/>
            <person name="Mangifesta M."/>
            <person name="Sanchez B."/>
            <person name="Viappiani A."/>
            <person name="Mancabelli L."/>
            <person name="Taminiau B."/>
            <person name="Delcenserie V."/>
            <person name="Barrangou R."/>
            <person name="Margolles A."/>
            <person name="van Sinderen D."/>
            <person name="Ventura M."/>
        </authorList>
    </citation>
    <scope>NUCLEOTIDE SEQUENCE [LARGE SCALE GENOMIC DNA]</scope>
    <source>
        <strain evidence="3 4">LMG 11587</strain>
    </source>
</reference>
<dbReference type="KEGG" id="bii:BINDI_1291"/>
<feature type="region of interest" description="Disordered" evidence="1">
    <location>
        <begin position="27"/>
        <end position="53"/>
    </location>
</feature>
<dbReference type="EMBL" id="CP006018">
    <property type="protein sequence ID" value="AIC92546.1"/>
    <property type="molecule type" value="Genomic_DNA"/>
</dbReference>
<evidence type="ECO:0000313" key="4">
    <source>
        <dbReference type="Proteomes" id="UP000028569"/>
    </source>
</evidence>
<keyword evidence="2" id="KW-0472">Membrane</keyword>
<dbReference type="HOGENOM" id="CLU_1003503_0_0_11"/>
<proteinExistence type="predicted"/>
<name>A0A087VW49_9BIFI</name>
<organism evidence="3 4">
    <name type="scientific">Bifidobacterium [indicum] DSM 20214 = LMG 11587</name>
    <dbReference type="NCBI Taxonomy" id="1341694"/>
    <lineage>
        <taxon>Bacteria</taxon>
        <taxon>Bacillati</taxon>
        <taxon>Actinomycetota</taxon>
        <taxon>Actinomycetes</taxon>
        <taxon>Bifidobacteriales</taxon>
        <taxon>Bifidobacteriaceae</taxon>
        <taxon>Bifidobacterium</taxon>
    </lineage>
</organism>
<gene>
    <name evidence="3" type="ORF">BINDI_1291</name>
</gene>
<sequence>MPQGDRQEAPKAPSVFTSRRPVRIWRENRVARSRERGTMDKEPTTDRRKTSRRPKWMVPITAVAVVVVLAVAGIVGWSLYEPRRHDSAVASCVASVKSMYDSSRTAQATVDQHQEAAAIRAPQVQNPKTISNIRKLGNTIKRTSGTRLQSVQCDAAMSTAELRDATDTARRYDTRLNELSSQYTEAAKAVVASRDAKSLQNAKDTLDRRKGEALSLLVDTDGKVTDGAVRDGLQTAIEQAGQAKGNKPDAYLEAAASLQAAIDQVNASVQAQTPAGQ</sequence>
<keyword evidence="4" id="KW-1185">Reference proteome</keyword>
<dbReference type="Proteomes" id="UP000028569">
    <property type="component" value="Chromosome"/>
</dbReference>
<feature type="region of interest" description="Disordered" evidence="1">
    <location>
        <begin position="1"/>
        <end position="20"/>
    </location>
</feature>
<protein>
    <submittedName>
        <fullName evidence="3">Uncharacterized protein</fullName>
    </submittedName>
</protein>
<feature type="transmembrane region" description="Helical" evidence="2">
    <location>
        <begin position="56"/>
        <end position="80"/>
    </location>
</feature>
<evidence type="ECO:0000313" key="3">
    <source>
        <dbReference type="EMBL" id="AIC92546.1"/>
    </source>
</evidence>
<keyword evidence="2" id="KW-0812">Transmembrane</keyword>
<accession>A0A087VW49</accession>
<evidence type="ECO:0000256" key="1">
    <source>
        <dbReference type="SAM" id="MobiDB-lite"/>
    </source>
</evidence>
<evidence type="ECO:0000256" key="2">
    <source>
        <dbReference type="SAM" id="Phobius"/>
    </source>
</evidence>
<dbReference type="AlphaFoldDB" id="A0A087VW49"/>